<gene>
    <name evidence="1" type="ORF">ENS29_12780</name>
</gene>
<evidence type="ECO:0000313" key="1">
    <source>
        <dbReference type="EMBL" id="HGU33709.1"/>
    </source>
</evidence>
<reference evidence="1" key="1">
    <citation type="journal article" date="2020" name="mSystems">
        <title>Genome- and Community-Level Interaction Insights into Carbon Utilization and Element Cycling Functions of Hydrothermarchaeota in Hydrothermal Sediment.</title>
        <authorList>
            <person name="Zhou Z."/>
            <person name="Liu Y."/>
            <person name="Xu W."/>
            <person name="Pan J."/>
            <person name="Luo Z.H."/>
            <person name="Li M."/>
        </authorList>
    </citation>
    <scope>NUCLEOTIDE SEQUENCE [LARGE SCALE GENOMIC DNA]</scope>
    <source>
        <strain evidence="1">SpSt-477</strain>
    </source>
</reference>
<evidence type="ECO:0008006" key="2">
    <source>
        <dbReference type="Google" id="ProtNLM"/>
    </source>
</evidence>
<name>A0A7C4VQZ5_9BACT</name>
<accession>A0A7C4VQZ5</accession>
<dbReference type="AlphaFoldDB" id="A0A7C4VQZ5"/>
<dbReference type="PANTHER" id="PTHR34613:SF1">
    <property type="entry name" value="SLL6017 PROTEIN"/>
    <property type="match status" value="1"/>
</dbReference>
<sequence>MPRVAATATASIVLLELKSSWEKDSLLQVLEYRIRNLLKFHLPITSCILLLKPCSDATDCYEDHEVRFQIRLLRVYEFDAREIVQRGLTCMMPFVPLMRHGRELLYKAEEMIYHSSMNRRDRADMLTSMAILSGLISDSLPIEIIRRRRDIMIESAAYDIIKREGYEEGMEKGLEKGLERAIRKMFLKGVAPSEIARLLELDPAMVQEICMADDNGRKG</sequence>
<proteinExistence type="predicted"/>
<protein>
    <recommendedName>
        <fullName evidence="2">Rpn family recombination-promoting nuclease/putative transposase</fullName>
    </recommendedName>
</protein>
<dbReference type="PANTHER" id="PTHR34613">
    <property type="entry name" value="SLL0800 PROTEIN"/>
    <property type="match status" value="1"/>
</dbReference>
<organism evidence="1">
    <name type="scientific">Desulfatirhabdium butyrativorans</name>
    <dbReference type="NCBI Taxonomy" id="340467"/>
    <lineage>
        <taxon>Bacteria</taxon>
        <taxon>Pseudomonadati</taxon>
        <taxon>Thermodesulfobacteriota</taxon>
        <taxon>Desulfobacteria</taxon>
        <taxon>Desulfobacterales</taxon>
        <taxon>Desulfatirhabdiaceae</taxon>
        <taxon>Desulfatirhabdium</taxon>
    </lineage>
</organism>
<comment type="caution">
    <text evidence="1">The sequence shown here is derived from an EMBL/GenBank/DDBJ whole genome shotgun (WGS) entry which is preliminary data.</text>
</comment>
<dbReference type="EMBL" id="DSUH01000295">
    <property type="protein sequence ID" value="HGU33709.1"/>
    <property type="molecule type" value="Genomic_DNA"/>
</dbReference>